<keyword evidence="3" id="KW-1185">Reference proteome</keyword>
<dbReference type="PANTHER" id="PTHR43546:SF3">
    <property type="entry name" value="UPF0173 METAL-DEPENDENT HYDROLASE MJ1163"/>
    <property type="match status" value="1"/>
</dbReference>
<protein>
    <submittedName>
        <fullName evidence="2">L-ascorbate metabolism protein UlaG (Beta-lactamase superfamily)</fullName>
    </submittedName>
</protein>
<dbReference type="InterPro" id="IPR050114">
    <property type="entry name" value="UPF0173_UPF0282_UlaG_hydrolase"/>
</dbReference>
<name>A0A841FF58_9ACTN</name>
<reference evidence="2 3" key="1">
    <citation type="submission" date="2020-08" db="EMBL/GenBank/DDBJ databases">
        <title>Genomic Encyclopedia of Type Strains, Phase IV (KMG-IV): sequencing the most valuable type-strain genomes for metagenomic binning, comparative biology and taxonomic classification.</title>
        <authorList>
            <person name="Goeker M."/>
        </authorList>
    </citation>
    <scope>NUCLEOTIDE SEQUENCE [LARGE SCALE GENOMIC DNA]</scope>
    <source>
        <strain evidence="2 3">YIM 65646</strain>
    </source>
</reference>
<dbReference type="SUPFAM" id="SSF56281">
    <property type="entry name" value="Metallo-hydrolase/oxidoreductase"/>
    <property type="match status" value="1"/>
</dbReference>
<organism evidence="2 3">
    <name type="scientific">Phytomonospora endophytica</name>
    <dbReference type="NCBI Taxonomy" id="714109"/>
    <lineage>
        <taxon>Bacteria</taxon>
        <taxon>Bacillati</taxon>
        <taxon>Actinomycetota</taxon>
        <taxon>Actinomycetes</taxon>
        <taxon>Micromonosporales</taxon>
        <taxon>Micromonosporaceae</taxon>
        <taxon>Phytomonospora</taxon>
    </lineage>
</organism>
<comment type="caution">
    <text evidence="2">The sequence shown here is derived from an EMBL/GenBank/DDBJ whole genome shotgun (WGS) entry which is preliminary data.</text>
</comment>
<dbReference type="CDD" id="cd06262">
    <property type="entry name" value="metallo-hydrolase-like_MBL-fold"/>
    <property type="match status" value="1"/>
</dbReference>
<dbReference type="RefSeq" id="WP_184787324.1">
    <property type="nucleotide sequence ID" value="NZ_BONT01000087.1"/>
</dbReference>
<dbReference type="Gene3D" id="3.60.15.10">
    <property type="entry name" value="Ribonuclease Z/Hydroxyacylglutathione hydrolase-like"/>
    <property type="match status" value="1"/>
</dbReference>
<evidence type="ECO:0000259" key="1">
    <source>
        <dbReference type="SMART" id="SM00849"/>
    </source>
</evidence>
<dbReference type="PANTHER" id="PTHR43546">
    <property type="entry name" value="UPF0173 METAL-DEPENDENT HYDROLASE MJ1163-RELATED"/>
    <property type="match status" value="1"/>
</dbReference>
<evidence type="ECO:0000313" key="2">
    <source>
        <dbReference type="EMBL" id="MBB6034474.1"/>
    </source>
</evidence>
<feature type="domain" description="Metallo-beta-lactamase" evidence="1">
    <location>
        <begin position="7"/>
        <end position="175"/>
    </location>
</feature>
<proteinExistence type="predicted"/>
<dbReference type="SMART" id="SM00849">
    <property type="entry name" value="Lactamase_B"/>
    <property type="match status" value="1"/>
</dbReference>
<dbReference type="Pfam" id="PF13483">
    <property type="entry name" value="Lactamase_B_3"/>
    <property type="match status" value="1"/>
</dbReference>
<gene>
    <name evidence="2" type="ORF">HNR73_002324</name>
</gene>
<dbReference type="InterPro" id="IPR001279">
    <property type="entry name" value="Metallo-B-lactamas"/>
</dbReference>
<dbReference type="EMBL" id="JACHGT010000004">
    <property type="protein sequence ID" value="MBB6034474.1"/>
    <property type="molecule type" value="Genomic_DNA"/>
</dbReference>
<evidence type="ECO:0000313" key="3">
    <source>
        <dbReference type="Proteomes" id="UP000548476"/>
    </source>
</evidence>
<sequence length="210" mass="22357">MRLTKFTHACVRLDDGDRALVIDPGVWTEPEALDGVTDVLVTHEHYDHLNAELLAGAVKKGVRIHTHPDVAEQLGDLGDAVSPISAGENRTVGGFLVEAVGGEHAEIYEGKPGCANLGFLVDAPSGVVYHPGDSLHEPGVPVGTLLVPAAAPWLKLSEALDFVRAVRPHRAHPIHDAILSEPGQGLVDRWFDMAGRTVYSRIPVGGSVEV</sequence>
<dbReference type="AlphaFoldDB" id="A0A841FF58"/>
<dbReference type="InterPro" id="IPR036866">
    <property type="entry name" value="RibonucZ/Hydroxyglut_hydro"/>
</dbReference>
<dbReference type="Proteomes" id="UP000548476">
    <property type="component" value="Unassembled WGS sequence"/>
</dbReference>
<accession>A0A841FF58</accession>